<name>D7L301_ARALL</name>
<reference evidence="3" key="1">
    <citation type="journal article" date="2011" name="Nat. Genet.">
        <title>The Arabidopsis lyrata genome sequence and the basis of rapid genome size change.</title>
        <authorList>
            <person name="Hu T.T."/>
            <person name="Pattyn P."/>
            <person name="Bakker E.G."/>
            <person name="Cao J."/>
            <person name="Cheng J.-F."/>
            <person name="Clark R.M."/>
            <person name="Fahlgren N."/>
            <person name="Fawcett J.A."/>
            <person name="Grimwood J."/>
            <person name="Gundlach H."/>
            <person name="Haberer G."/>
            <person name="Hollister J.D."/>
            <person name="Ossowski S."/>
            <person name="Ottilar R.P."/>
            <person name="Salamov A.A."/>
            <person name="Schneeberger K."/>
            <person name="Spannagl M."/>
            <person name="Wang X."/>
            <person name="Yang L."/>
            <person name="Nasrallah M.E."/>
            <person name="Bergelson J."/>
            <person name="Carrington J.C."/>
            <person name="Gaut B.S."/>
            <person name="Schmutz J."/>
            <person name="Mayer K.F.X."/>
            <person name="Van de Peer Y."/>
            <person name="Grigoriev I.V."/>
            <person name="Nordborg M."/>
            <person name="Weigel D."/>
            <person name="Guo Y.-L."/>
        </authorList>
    </citation>
    <scope>NUCLEOTIDE SEQUENCE [LARGE SCALE GENOMIC DNA]</scope>
    <source>
        <strain evidence="3">cv. MN47</strain>
    </source>
</reference>
<dbReference type="Gramene" id="Al_scaffold_0003_448">
    <property type="protein sequence ID" value="Al_scaffold_0003_448"/>
    <property type="gene ID" value="Al_scaffold_0003_448"/>
</dbReference>
<proteinExistence type="predicted"/>
<organism evidence="3">
    <name type="scientific">Arabidopsis lyrata subsp. lyrata</name>
    <name type="common">Lyre-leaved rock-cress</name>
    <dbReference type="NCBI Taxonomy" id="81972"/>
    <lineage>
        <taxon>Eukaryota</taxon>
        <taxon>Viridiplantae</taxon>
        <taxon>Streptophyta</taxon>
        <taxon>Embryophyta</taxon>
        <taxon>Tracheophyta</taxon>
        <taxon>Spermatophyta</taxon>
        <taxon>Magnoliopsida</taxon>
        <taxon>eudicotyledons</taxon>
        <taxon>Gunneridae</taxon>
        <taxon>Pentapetalae</taxon>
        <taxon>rosids</taxon>
        <taxon>malvids</taxon>
        <taxon>Brassicales</taxon>
        <taxon>Brassicaceae</taxon>
        <taxon>Camelineae</taxon>
        <taxon>Arabidopsis</taxon>
    </lineage>
</organism>
<keyword evidence="1" id="KW-0472">Membrane</keyword>
<feature type="transmembrane region" description="Helical" evidence="1">
    <location>
        <begin position="46"/>
        <end position="66"/>
    </location>
</feature>
<keyword evidence="1" id="KW-1133">Transmembrane helix</keyword>
<dbReference type="AlphaFoldDB" id="D7L301"/>
<sequence>MVIKVVIRRGMVLESGIGGGRSLLQELVVVSLGCGFLQRMIGCGFVSFWLPVVASWGLGFALCYLMKAPGIGRVWLGFG</sequence>
<gene>
    <name evidence="2" type="ORF">ARALYDRAFT_671251</name>
</gene>
<evidence type="ECO:0000313" key="3">
    <source>
        <dbReference type="Proteomes" id="UP000008694"/>
    </source>
</evidence>
<dbReference type="Proteomes" id="UP000008694">
    <property type="component" value="Unassembled WGS sequence"/>
</dbReference>
<dbReference type="EMBL" id="GL348715">
    <property type="protein sequence ID" value="EFH58640.1"/>
    <property type="molecule type" value="Genomic_DNA"/>
</dbReference>
<protein>
    <submittedName>
        <fullName evidence="2">Predicted protein</fullName>
    </submittedName>
</protein>
<accession>D7L301</accession>
<dbReference type="HOGENOM" id="CLU_197027_0_0_1"/>
<keyword evidence="3" id="KW-1185">Reference proteome</keyword>
<evidence type="ECO:0000313" key="2">
    <source>
        <dbReference type="EMBL" id="EFH58640.1"/>
    </source>
</evidence>
<evidence type="ECO:0000256" key="1">
    <source>
        <dbReference type="SAM" id="Phobius"/>
    </source>
</evidence>
<keyword evidence="1" id="KW-0812">Transmembrane</keyword>